<dbReference type="Proteomes" id="UP000478836">
    <property type="component" value="Unassembled WGS sequence"/>
</dbReference>
<dbReference type="PANTHER" id="PTHR21666">
    <property type="entry name" value="PEPTIDASE-RELATED"/>
    <property type="match status" value="1"/>
</dbReference>
<dbReference type="InterPro" id="IPR011055">
    <property type="entry name" value="Dup_hybrid_motif"/>
</dbReference>
<keyword evidence="4" id="KW-1185">Reference proteome</keyword>
<dbReference type="InterPro" id="IPR050570">
    <property type="entry name" value="Cell_wall_metabolism_enzyme"/>
</dbReference>
<dbReference type="Gene3D" id="2.70.70.10">
    <property type="entry name" value="Glucose Permease (Domain IIA)"/>
    <property type="match status" value="1"/>
</dbReference>
<sequence length="183" mass="18962">MRRLLRSISGAASALILLTVSSGPTIPPATAGAPAVTASVPEDRWPRWRWPVAGVHTVVNPYRAPAHRYGAGHRGVDLGAAIGAVVVAPAPGVVAFRGTVVDRALLTIAHDDGLVSTFEPLSSTLQPGQSVAAGQEIGRVDVGGHTSPGALHVGVRRDGAYINPMLLFDDVPRAVLLPCCESF</sequence>
<dbReference type="SUPFAM" id="SSF51261">
    <property type="entry name" value="Duplicated hybrid motif"/>
    <property type="match status" value="1"/>
</dbReference>
<dbReference type="InterPro" id="IPR016047">
    <property type="entry name" value="M23ase_b-sheet_dom"/>
</dbReference>
<keyword evidence="1" id="KW-0732">Signal</keyword>
<feature type="domain" description="M23ase beta-sheet core" evidence="2">
    <location>
        <begin position="72"/>
        <end position="164"/>
    </location>
</feature>
<accession>A0ABQ6V5T7</accession>
<evidence type="ECO:0000313" key="3">
    <source>
        <dbReference type="EMBL" id="KAB1864580.1"/>
    </source>
</evidence>
<name>A0ABQ6V5T7_9MICO</name>
<feature type="signal peptide" evidence="1">
    <location>
        <begin position="1"/>
        <end position="22"/>
    </location>
</feature>
<reference evidence="4" key="1">
    <citation type="submission" date="2019-09" db="EMBL/GenBank/DDBJ databases">
        <title>Whole genome sequencing of Microbacterium maritypicum.</title>
        <authorList>
            <person name="Lenchi N."/>
        </authorList>
    </citation>
    <scope>NUCLEOTIDE SEQUENCE [LARGE SCALE GENOMIC DNA]</scope>
    <source>
        <strain evidence="4">G1</strain>
    </source>
</reference>
<gene>
    <name evidence="3" type="ORF">F6A08_10810</name>
</gene>
<dbReference type="EMBL" id="WAAO01000002">
    <property type="protein sequence ID" value="KAB1864580.1"/>
    <property type="molecule type" value="Genomic_DNA"/>
</dbReference>
<organism evidence="3 4">
    <name type="scientific">Microbacterium algeriense</name>
    <dbReference type="NCBI Taxonomy" id="2615184"/>
    <lineage>
        <taxon>Bacteria</taxon>
        <taxon>Bacillati</taxon>
        <taxon>Actinomycetota</taxon>
        <taxon>Actinomycetes</taxon>
        <taxon>Micrococcales</taxon>
        <taxon>Microbacteriaceae</taxon>
        <taxon>Microbacterium</taxon>
    </lineage>
</organism>
<dbReference type="Pfam" id="PF01551">
    <property type="entry name" value="Peptidase_M23"/>
    <property type="match status" value="1"/>
</dbReference>
<evidence type="ECO:0000256" key="1">
    <source>
        <dbReference type="SAM" id="SignalP"/>
    </source>
</evidence>
<dbReference type="RefSeq" id="WP_151459441.1">
    <property type="nucleotide sequence ID" value="NZ_CBDRDJ010000001.1"/>
</dbReference>
<dbReference type="GeneID" id="77476946"/>
<protein>
    <submittedName>
        <fullName evidence="3">M23 family metallopeptidase</fullName>
    </submittedName>
</protein>
<evidence type="ECO:0000259" key="2">
    <source>
        <dbReference type="Pfam" id="PF01551"/>
    </source>
</evidence>
<proteinExistence type="predicted"/>
<feature type="chain" id="PRO_5045713212" evidence="1">
    <location>
        <begin position="23"/>
        <end position="183"/>
    </location>
</feature>
<evidence type="ECO:0000313" key="4">
    <source>
        <dbReference type="Proteomes" id="UP000478836"/>
    </source>
</evidence>
<dbReference type="PANTHER" id="PTHR21666:SF270">
    <property type="entry name" value="MUREIN HYDROLASE ACTIVATOR ENVC"/>
    <property type="match status" value="1"/>
</dbReference>
<comment type="caution">
    <text evidence="3">The sequence shown here is derived from an EMBL/GenBank/DDBJ whole genome shotgun (WGS) entry which is preliminary data.</text>
</comment>